<evidence type="ECO:0000256" key="2">
    <source>
        <dbReference type="ARBA" id="ARBA00022670"/>
    </source>
</evidence>
<dbReference type="EMBL" id="JBHRZG010000024">
    <property type="protein sequence ID" value="MFC3834915.1"/>
    <property type="molecule type" value="Genomic_DNA"/>
</dbReference>
<dbReference type="SUPFAM" id="SSF54001">
    <property type="entry name" value="Cysteine proteinases"/>
    <property type="match status" value="1"/>
</dbReference>
<evidence type="ECO:0000256" key="1">
    <source>
        <dbReference type="ARBA" id="ARBA00007074"/>
    </source>
</evidence>
<dbReference type="Gene3D" id="2.30.30.40">
    <property type="entry name" value="SH3 Domains"/>
    <property type="match status" value="2"/>
</dbReference>
<evidence type="ECO:0000256" key="4">
    <source>
        <dbReference type="ARBA" id="ARBA00022807"/>
    </source>
</evidence>
<evidence type="ECO:0000259" key="5">
    <source>
        <dbReference type="PROSITE" id="PS51935"/>
    </source>
</evidence>
<accession>A0ABV7ZDU7</accession>
<evidence type="ECO:0000256" key="3">
    <source>
        <dbReference type="ARBA" id="ARBA00022801"/>
    </source>
</evidence>
<proteinExistence type="inferred from homology"/>
<evidence type="ECO:0000313" key="6">
    <source>
        <dbReference type="EMBL" id="MFC3834915.1"/>
    </source>
</evidence>
<organism evidence="6 7">
    <name type="scientific">Deinococcus rufus</name>
    <dbReference type="NCBI Taxonomy" id="2136097"/>
    <lineage>
        <taxon>Bacteria</taxon>
        <taxon>Thermotogati</taxon>
        <taxon>Deinococcota</taxon>
        <taxon>Deinococci</taxon>
        <taxon>Deinococcales</taxon>
        <taxon>Deinococcaceae</taxon>
        <taxon>Deinococcus</taxon>
    </lineage>
</organism>
<dbReference type="InterPro" id="IPR000064">
    <property type="entry name" value="NLP_P60_dom"/>
</dbReference>
<comment type="similarity">
    <text evidence="1">Belongs to the peptidase C40 family.</text>
</comment>
<dbReference type="Gene3D" id="3.90.1720.10">
    <property type="entry name" value="endopeptidase domain like (from Nostoc punctiforme)"/>
    <property type="match status" value="1"/>
</dbReference>
<dbReference type="PANTHER" id="PTHR47053">
    <property type="entry name" value="MUREIN DD-ENDOPEPTIDASE MEPH-RELATED"/>
    <property type="match status" value="1"/>
</dbReference>
<dbReference type="InterPro" id="IPR041382">
    <property type="entry name" value="SH3_16"/>
</dbReference>
<dbReference type="RefSeq" id="WP_322472146.1">
    <property type="nucleotide sequence ID" value="NZ_JBHRZG010000024.1"/>
</dbReference>
<dbReference type="PANTHER" id="PTHR47053:SF1">
    <property type="entry name" value="MUREIN DD-ENDOPEPTIDASE MEPH-RELATED"/>
    <property type="match status" value="1"/>
</dbReference>
<dbReference type="Pfam" id="PF00877">
    <property type="entry name" value="NLPC_P60"/>
    <property type="match status" value="1"/>
</dbReference>
<dbReference type="Pfam" id="PF18348">
    <property type="entry name" value="SH3_16"/>
    <property type="match status" value="1"/>
</dbReference>
<dbReference type="PROSITE" id="PS51935">
    <property type="entry name" value="NLPC_P60"/>
    <property type="match status" value="1"/>
</dbReference>
<keyword evidence="4" id="KW-0788">Thiol protease</keyword>
<gene>
    <name evidence="6" type="ORF">ACFOSB_18810</name>
</gene>
<dbReference type="Proteomes" id="UP001595803">
    <property type="component" value="Unassembled WGS sequence"/>
</dbReference>
<evidence type="ECO:0000313" key="7">
    <source>
        <dbReference type="Proteomes" id="UP001595803"/>
    </source>
</evidence>
<dbReference type="InterPro" id="IPR038765">
    <property type="entry name" value="Papain-like_cys_pep_sf"/>
</dbReference>
<protein>
    <submittedName>
        <fullName evidence="6">C40 family peptidase</fullName>
    </submittedName>
</protein>
<keyword evidence="3" id="KW-0378">Hydrolase</keyword>
<dbReference type="InterPro" id="IPR051202">
    <property type="entry name" value="Peptidase_C40"/>
</dbReference>
<feature type="domain" description="NlpC/P60" evidence="5">
    <location>
        <begin position="167"/>
        <end position="285"/>
    </location>
</feature>
<keyword evidence="7" id="KW-1185">Reference proteome</keyword>
<comment type="caution">
    <text evidence="6">The sequence shown here is derived from an EMBL/GenBank/DDBJ whole genome shotgun (WGS) entry which is preliminary data.</text>
</comment>
<reference evidence="7" key="1">
    <citation type="journal article" date="2019" name="Int. J. Syst. Evol. Microbiol.">
        <title>The Global Catalogue of Microorganisms (GCM) 10K type strain sequencing project: providing services to taxonomists for standard genome sequencing and annotation.</title>
        <authorList>
            <consortium name="The Broad Institute Genomics Platform"/>
            <consortium name="The Broad Institute Genome Sequencing Center for Infectious Disease"/>
            <person name="Wu L."/>
            <person name="Ma J."/>
        </authorList>
    </citation>
    <scope>NUCLEOTIDE SEQUENCE [LARGE SCALE GENOMIC DNA]</scope>
    <source>
        <strain evidence="7">CCTCC AB 2017081</strain>
    </source>
</reference>
<name>A0ABV7ZDU7_9DEIO</name>
<sequence length="289" mass="30828">MSPDLDSRVHAIDDATRTAEAALRPQLKDDGWTFVTPTPALAGNARVSLRAAPSATAAQVSEALPGEALELLWDGPAGWQRARTLHDGYLGWVQRDAVSTGQPGELRVTALRAHAYAGPKVSQPVVAELCLGSRVAPADGEIVEEQGRRWVPVRLPDGTGAWVQEVVLAPLGTVDAAALALRFLDTPYVWGGRSAWGLDCSGLTQVVVAQCGHALPRDADQQHAALRAVESPRRGDLAFFPGHVGLMLDASRMIHANATHMRVTVETLGEGDYGRRLAASLEGYGRWTA</sequence>
<keyword evidence="2" id="KW-0645">Protease</keyword>